<name>A0A9P7F7L0_9AGAM</name>
<protein>
    <recommendedName>
        <fullName evidence="2">Autophagy-related protein 14</fullName>
    </recommendedName>
</protein>
<organism evidence="5 6">
    <name type="scientific">Suillus discolor</name>
    <dbReference type="NCBI Taxonomy" id="1912936"/>
    <lineage>
        <taxon>Eukaryota</taxon>
        <taxon>Fungi</taxon>
        <taxon>Dikarya</taxon>
        <taxon>Basidiomycota</taxon>
        <taxon>Agaricomycotina</taxon>
        <taxon>Agaricomycetes</taxon>
        <taxon>Agaricomycetidae</taxon>
        <taxon>Boletales</taxon>
        <taxon>Suillineae</taxon>
        <taxon>Suillaceae</taxon>
        <taxon>Suillus</taxon>
    </lineage>
</organism>
<evidence type="ECO:0000256" key="1">
    <source>
        <dbReference type="ARBA" id="ARBA00009574"/>
    </source>
</evidence>
<comment type="similarity">
    <text evidence="1">Belongs to the ATG14 family.</text>
</comment>
<dbReference type="RefSeq" id="XP_041292642.1">
    <property type="nucleotide sequence ID" value="XM_041440513.1"/>
</dbReference>
<dbReference type="GO" id="GO:0005768">
    <property type="term" value="C:endosome"/>
    <property type="evidence" value="ECO:0007669"/>
    <property type="project" value="TreeGrafter"/>
</dbReference>
<proteinExistence type="inferred from homology"/>
<dbReference type="GO" id="GO:0000149">
    <property type="term" value="F:SNARE binding"/>
    <property type="evidence" value="ECO:0007669"/>
    <property type="project" value="TreeGrafter"/>
</dbReference>
<keyword evidence="3" id="KW-0175">Coiled coil</keyword>
<evidence type="ECO:0000256" key="4">
    <source>
        <dbReference type="SAM" id="MobiDB-lite"/>
    </source>
</evidence>
<dbReference type="GO" id="GO:0035493">
    <property type="term" value="P:SNARE complex assembly"/>
    <property type="evidence" value="ECO:0007669"/>
    <property type="project" value="TreeGrafter"/>
</dbReference>
<dbReference type="GO" id="GO:0032991">
    <property type="term" value="C:protein-containing complex"/>
    <property type="evidence" value="ECO:0007669"/>
    <property type="project" value="UniProtKB-ARBA"/>
</dbReference>
<dbReference type="PANTHER" id="PTHR15157:SF13">
    <property type="entry name" value="AUTOPHAGY-RELATED PROTEIN 14"/>
    <property type="match status" value="1"/>
</dbReference>
<reference evidence="5" key="1">
    <citation type="journal article" date="2020" name="New Phytol.">
        <title>Comparative genomics reveals dynamic genome evolution in host specialist ectomycorrhizal fungi.</title>
        <authorList>
            <person name="Lofgren L.A."/>
            <person name="Nguyen N.H."/>
            <person name="Vilgalys R."/>
            <person name="Ruytinx J."/>
            <person name="Liao H.L."/>
            <person name="Branco S."/>
            <person name="Kuo A."/>
            <person name="LaButti K."/>
            <person name="Lipzen A."/>
            <person name="Andreopoulos W."/>
            <person name="Pangilinan J."/>
            <person name="Riley R."/>
            <person name="Hundley H."/>
            <person name="Na H."/>
            <person name="Barry K."/>
            <person name="Grigoriev I.V."/>
            <person name="Stajich J.E."/>
            <person name="Kennedy P.G."/>
        </authorList>
    </citation>
    <scope>NUCLEOTIDE SEQUENCE</scope>
    <source>
        <strain evidence="5">FC423</strain>
    </source>
</reference>
<dbReference type="Pfam" id="PF10186">
    <property type="entry name" value="ATG14"/>
    <property type="match status" value="1"/>
</dbReference>
<accession>A0A9P7F7L0</accession>
<evidence type="ECO:0000256" key="3">
    <source>
        <dbReference type="ARBA" id="ARBA00023054"/>
    </source>
</evidence>
<feature type="region of interest" description="Disordered" evidence="4">
    <location>
        <begin position="267"/>
        <end position="303"/>
    </location>
</feature>
<feature type="compositionally biased region" description="Low complexity" evidence="4">
    <location>
        <begin position="268"/>
        <end position="288"/>
    </location>
</feature>
<dbReference type="PANTHER" id="PTHR15157">
    <property type="entry name" value="UV RADIATION RESISTANCE-ASSOCIATED GENE PROTEIN"/>
    <property type="match status" value="1"/>
</dbReference>
<dbReference type="InterPro" id="IPR018791">
    <property type="entry name" value="UV_resistance/autophagy_Atg14"/>
</dbReference>
<keyword evidence="6" id="KW-1185">Reference proteome</keyword>
<gene>
    <name evidence="5" type="ORF">F5147DRAFT_761163</name>
</gene>
<evidence type="ECO:0000313" key="6">
    <source>
        <dbReference type="Proteomes" id="UP000823399"/>
    </source>
</evidence>
<dbReference type="GO" id="GO:0000323">
    <property type="term" value="C:lytic vacuole"/>
    <property type="evidence" value="ECO:0007669"/>
    <property type="project" value="TreeGrafter"/>
</dbReference>
<dbReference type="AlphaFoldDB" id="A0A9P7F7L0"/>
<evidence type="ECO:0000256" key="2">
    <source>
        <dbReference type="ARBA" id="ARBA00013807"/>
    </source>
</evidence>
<dbReference type="OrthoDB" id="16772at2759"/>
<dbReference type="Proteomes" id="UP000823399">
    <property type="component" value="Unassembled WGS sequence"/>
</dbReference>
<sequence length="427" mass="46779">MASLAYVEALKEINRLLYLAPATSDLRHPVGISAVPSSDGVLRDFRLQTHHFSSDRDEHVARAFHAFKSIESNRLQIRAEIVRANRSLEQLVDGLAKVRRDCESKRDRLRTLREALAQRRRTLNAARLLPPQSQTLTKESQELSVLSQTIARARSGLVQELVEVFHVVEVGGRPAVGGRPGAKGEWTIGGLVLPVPGDVRRYPPDHINAVITNTIHFLGLLTFYLGIKLPFKVSWSCRKLGVGMPWIGAEQGGESWAKWVKKHPIHLTSKPSSTPSSPTSSPSFTPASLADSEAPEQPPAHAQNQSFTTGFAMLLYNVCYLAHTQGVEIPLSQAGDALGNLWAVCCSGELGRRSHSTTPLLLPPTPPSFTLDFTQVLQATAASPARAVRIRPGRLVQEAEIGRMRSERIVEEDGWDVVELGGEEGFG</sequence>
<dbReference type="EMBL" id="JABBWM010000029">
    <property type="protein sequence ID" value="KAG2108044.1"/>
    <property type="molecule type" value="Genomic_DNA"/>
</dbReference>
<evidence type="ECO:0000313" key="5">
    <source>
        <dbReference type="EMBL" id="KAG2108044.1"/>
    </source>
</evidence>
<comment type="caution">
    <text evidence="5">The sequence shown here is derived from an EMBL/GenBank/DDBJ whole genome shotgun (WGS) entry which is preliminary data.</text>
</comment>
<dbReference type="GeneID" id="64702772"/>